<protein>
    <submittedName>
        <fullName evidence="3">Colanic acid biosynthesis glycosyl transferase WcaI</fullName>
    </submittedName>
</protein>
<keyword evidence="3" id="KW-0808">Transferase</keyword>
<accession>A0A3D9ITH4</accession>
<sequence>MARTSRKIKLLLYSINFAPELTGIGKYNGEMVKWLAEHGYDVRVVTAPPYYPHWKIQKGYSAYRYGMEHWNGAKVWRCPLWVPKADSGTKRLLHLFSFALSSIPVLIRHMIWRPDVCLVVEPPIALSPMVVLLSKLLRIKTWLHVQDFEVDAAFDLGILPDRRGLKALVTGLEGWLMRRFDTVSSISEPMTKRLLKKGVPQGRIRLFPNWVDISEIHPLPENIRNDIRRDMGFKDGDLVVLYSGNMGEKQGLNTILETAEQLRLMSNVHYILCGEGVVKKKLMEQAFAKNLSHVRFLPLQPAEKLNELLNMADVHLLMQKKNASDLVMPSKLTGMLASGRAVIAMAEESTAVYHVIEQSRAGIIVPPEDAGKLAEALLSLAGSADDRNQCGTFAREYAVANLGYNSVMNKFQQTMYEIGVGME</sequence>
<dbReference type="AlphaFoldDB" id="A0A3D9ITH4"/>
<dbReference type="CDD" id="cd03794">
    <property type="entry name" value="GT4_WbuB-like"/>
    <property type="match status" value="1"/>
</dbReference>
<reference evidence="3 4" key="1">
    <citation type="submission" date="2018-07" db="EMBL/GenBank/DDBJ databases">
        <title>Genomic Encyclopedia of Type Strains, Phase III (KMG-III): the genomes of soil and plant-associated and newly described type strains.</title>
        <authorList>
            <person name="Whitman W."/>
        </authorList>
    </citation>
    <scope>NUCLEOTIDE SEQUENCE [LARGE SCALE GENOMIC DNA]</scope>
    <source>
        <strain evidence="3 4">CECT 8236</strain>
    </source>
</reference>
<dbReference type="InterPro" id="IPR028098">
    <property type="entry name" value="Glyco_trans_4-like_N"/>
</dbReference>
<dbReference type="Gene3D" id="3.40.50.2000">
    <property type="entry name" value="Glycogen Phosphorylase B"/>
    <property type="match status" value="2"/>
</dbReference>
<evidence type="ECO:0000259" key="1">
    <source>
        <dbReference type="Pfam" id="PF00534"/>
    </source>
</evidence>
<dbReference type="SUPFAM" id="SSF53756">
    <property type="entry name" value="UDP-Glycosyltransferase/glycogen phosphorylase"/>
    <property type="match status" value="1"/>
</dbReference>
<dbReference type="InterPro" id="IPR001296">
    <property type="entry name" value="Glyco_trans_1"/>
</dbReference>
<gene>
    <name evidence="3" type="ORF">DFP95_102474</name>
</gene>
<comment type="caution">
    <text evidence="3">The sequence shown here is derived from an EMBL/GenBank/DDBJ whole genome shotgun (WGS) entry which is preliminary data.</text>
</comment>
<feature type="domain" description="Glycosyltransferase subfamily 4-like N-terminal" evidence="2">
    <location>
        <begin position="22"/>
        <end position="210"/>
    </location>
</feature>
<name>A0A3D9ITH4_9BACL</name>
<dbReference type="GO" id="GO:0016758">
    <property type="term" value="F:hexosyltransferase activity"/>
    <property type="evidence" value="ECO:0007669"/>
    <property type="project" value="TreeGrafter"/>
</dbReference>
<evidence type="ECO:0000259" key="2">
    <source>
        <dbReference type="Pfam" id="PF13579"/>
    </source>
</evidence>
<dbReference type="EMBL" id="QRDY01000002">
    <property type="protein sequence ID" value="RED65052.1"/>
    <property type="molecule type" value="Genomic_DNA"/>
</dbReference>
<feature type="domain" description="Glycosyl transferase family 1" evidence="1">
    <location>
        <begin position="224"/>
        <end position="396"/>
    </location>
</feature>
<dbReference type="PANTHER" id="PTHR45947:SF3">
    <property type="entry name" value="SULFOQUINOVOSYL TRANSFERASE SQD2"/>
    <property type="match status" value="1"/>
</dbReference>
<proteinExistence type="predicted"/>
<dbReference type="Proteomes" id="UP000256869">
    <property type="component" value="Unassembled WGS sequence"/>
</dbReference>
<dbReference type="RefSeq" id="WP_220376337.1">
    <property type="nucleotide sequence ID" value="NZ_QRDY01000002.1"/>
</dbReference>
<dbReference type="Pfam" id="PF00534">
    <property type="entry name" value="Glycos_transf_1"/>
    <property type="match status" value="1"/>
</dbReference>
<evidence type="ECO:0000313" key="4">
    <source>
        <dbReference type="Proteomes" id="UP000256869"/>
    </source>
</evidence>
<dbReference type="NCBIfam" id="NF007640">
    <property type="entry name" value="PRK10307.1"/>
    <property type="match status" value="1"/>
</dbReference>
<dbReference type="PANTHER" id="PTHR45947">
    <property type="entry name" value="SULFOQUINOVOSYL TRANSFERASE SQD2"/>
    <property type="match status" value="1"/>
</dbReference>
<organism evidence="3 4">
    <name type="scientific">Cohnella lupini</name>
    <dbReference type="NCBI Taxonomy" id="1294267"/>
    <lineage>
        <taxon>Bacteria</taxon>
        <taxon>Bacillati</taxon>
        <taxon>Bacillota</taxon>
        <taxon>Bacilli</taxon>
        <taxon>Bacillales</taxon>
        <taxon>Paenibacillaceae</taxon>
        <taxon>Cohnella</taxon>
    </lineage>
</organism>
<dbReference type="Pfam" id="PF13579">
    <property type="entry name" value="Glyco_trans_4_4"/>
    <property type="match status" value="1"/>
</dbReference>
<evidence type="ECO:0000313" key="3">
    <source>
        <dbReference type="EMBL" id="RED65052.1"/>
    </source>
</evidence>
<keyword evidence="4" id="KW-1185">Reference proteome</keyword>
<dbReference type="InterPro" id="IPR050194">
    <property type="entry name" value="Glycosyltransferase_grp1"/>
</dbReference>